<dbReference type="OrthoDB" id="4843617at2"/>
<evidence type="ECO:0000313" key="1">
    <source>
        <dbReference type="EMBL" id="GEQ12230.1"/>
    </source>
</evidence>
<accession>A0A512SWA5</accession>
<organism evidence="1 2">
    <name type="scientific">Knoellia locipacati</name>
    <dbReference type="NCBI Taxonomy" id="882824"/>
    <lineage>
        <taxon>Bacteria</taxon>
        <taxon>Bacillati</taxon>
        <taxon>Actinomycetota</taxon>
        <taxon>Actinomycetes</taxon>
        <taxon>Micrococcales</taxon>
        <taxon>Intrasporangiaceae</taxon>
        <taxon>Knoellia</taxon>
    </lineage>
</organism>
<dbReference type="RefSeq" id="WP_147061754.1">
    <property type="nucleotide sequence ID" value="NZ_BKBA01000002.1"/>
</dbReference>
<name>A0A512SWA5_9MICO</name>
<dbReference type="AlphaFoldDB" id="A0A512SWA5"/>
<keyword evidence="2" id="KW-1185">Reference proteome</keyword>
<reference evidence="1 2" key="1">
    <citation type="submission" date="2019-07" db="EMBL/GenBank/DDBJ databases">
        <title>Whole genome shotgun sequence of Knoellia locipacati NBRC 109775.</title>
        <authorList>
            <person name="Hosoyama A."/>
            <person name="Uohara A."/>
            <person name="Ohji S."/>
            <person name="Ichikawa N."/>
        </authorList>
    </citation>
    <scope>NUCLEOTIDE SEQUENCE [LARGE SCALE GENOMIC DNA]</scope>
    <source>
        <strain evidence="1 2">NBRC 109775</strain>
    </source>
</reference>
<proteinExistence type="predicted"/>
<gene>
    <name evidence="1" type="ORF">KLO01_02770</name>
</gene>
<protein>
    <submittedName>
        <fullName evidence="1">Uncharacterized protein</fullName>
    </submittedName>
</protein>
<evidence type="ECO:0000313" key="2">
    <source>
        <dbReference type="Proteomes" id="UP000321793"/>
    </source>
</evidence>
<sequence length="174" mass="18191">MRGVVPGDPGSLSAIGAAARRAARDLAAAREASGTAYASLKDAWATSTSVRTRKEGQRALATLAEGERHAEAVGAALQAYAVELSELQARARAVVDEASGAGIIVEAGQVRLSWGVTGEADPGTTRERDEAVRAVQAKLDAIAAQHRRRRERLLGELARSTTELEGLASALRLP</sequence>
<dbReference type="Proteomes" id="UP000321793">
    <property type="component" value="Unassembled WGS sequence"/>
</dbReference>
<comment type="caution">
    <text evidence="1">The sequence shown here is derived from an EMBL/GenBank/DDBJ whole genome shotgun (WGS) entry which is preliminary data.</text>
</comment>
<dbReference type="EMBL" id="BKBA01000002">
    <property type="protein sequence ID" value="GEQ12230.1"/>
    <property type="molecule type" value="Genomic_DNA"/>
</dbReference>